<dbReference type="Pfam" id="PF15979">
    <property type="entry name" value="Glyco_hydro_115"/>
    <property type="match status" value="1"/>
</dbReference>
<evidence type="ECO:0000256" key="1">
    <source>
        <dbReference type="ARBA" id="ARBA00022801"/>
    </source>
</evidence>
<dbReference type="Gene3D" id="2.60.120.1620">
    <property type="match status" value="1"/>
</dbReference>
<organism evidence="4 5">
    <name type="scientific">Amycolatopsis bullii</name>
    <dbReference type="NCBI Taxonomy" id="941987"/>
    <lineage>
        <taxon>Bacteria</taxon>
        <taxon>Bacillati</taxon>
        <taxon>Actinomycetota</taxon>
        <taxon>Actinomycetes</taxon>
        <taxon>Pseudonocardiales</taxon>
        <taxon>Pseudonocardiaceae</taxon>
        <taxon>Amycolatopsis</taxon>
    </lineage>
</organism>
<dbReference type="Gene3D" id="3.20.20.520">
    <property type="entry name" value="Glycosyl hydrolase family 115"/>
    <property type="match status" value="1"/>
</dbReference>
<gene>
    <name evidence="4" type="ORF">GCM10017567_35770</name>
</gene>
<dbReference type="Proteomes" id="UP000649955">
    <property type="component" value="Unassembled WGS sequence"/>
</dbReference>
<protein>
    <recommendedName>
        <fullName evidence="6">Glycosyl hydrolase</fullName>
    </recommendedName>
</protein>
<dbReference type="Gene3D" id="1.20.58.2150">
    <property type="match status" value="1"/>
</dbReference>
<dbReference type="InterPro" id="IPR042301">
    <property type="entry name" value="GH115_sf"/>
</dbReference>
<keyword evidence="1" id="KW-0378">Hydrolase</keyword>
<dbReference type="Pfam" id="PF19190">
    <property type="entry name" value="BACON_2"/>
    <property type="match status" value="1"/>
</dbReference>
<evidence type="ECO:0000259" key="2">
    <source>
        <dbReference type="Pfam" id="PF17829"/>
    </source>
</evidence>
<dbReference type="PANTHER" id="PTHR37842">
    <property type="match status" value="1"/>
</dbReference>
<dbReference type="Pfam" id="PF17829">
    <property type="entry name" value="GH115_C"/>
    <property type="match status" value="1"/>
</dbReference>
<evidence type="ECO:0000313" key="4">
    <source>
        <dbReference type="EMBL" id="GHG14618.1"/>
    </source>
</evidence>
<dbReference type="InterPro" id="IPR031924">
    <property type="entry name" value="GH115"/>
</dbReference>
<evidence type="ECO:0000313" key="5">
    <source>
        <dbReference type="Proteomes" id="UP000649955"/>
    </source>
</evidence>
<evidence type="ECO:0000259" key="3">
    <source>
        <dbReference type="Pfam" id="PF19190"/>
    </source>
</evidence>
<dbReference type="EMBL" id="BNAW01000013">
    <property type="protein sequence ID" value="GHG14618.1"/>
    <property type="molecule type" value="Genomic_DNA"/>
</dbReference>
<comment type="caution">
    <text evidence="4">The sequence shown here is derived from an EMBL/GenBank/DDBJ whole genome shotgun (WGS) entry which is preliminary data.</text>
</comment>
<dbReference type="InterPro" id="IPR024361">
    <property type="entry name" value="BACON"/>
</dbReference>
<evidence type="ECO:0008006" key="6">
    <source>
        <dbReference type="Google" id="ProtNLM"/>
    </source>
</evidence>
<dbReference type="InterPro" id="IPR029018">
    <property type="entry name" value="Hex-like_dom2"/>
</dbReference>
<accession>A0ABQ3KEG7</accession>
<reference evidence="5" key="1">
    <citation type="journal article" date="2019" name="Int. J. Syst. Evol. Microbiol.">
        <title>The Global Catalogue of Microorganisms (GCM) 10K type strain sequencing project: providing services to taxonomists for standard genome sequencing and annotation.</title>
        <authorList>
            <consortium name="The Broad Institute Genomics Platform"/>
            <consortium name="The Broad Institute Genome Sequencing Center for Infectious Disease"/>
            <person name="Wu L."/>
            <person name="Ma J."/>
        </authorList>
    </citation>
    <scope>NUCLEOTIDE SEQUENCE [LARGE SCALE GENOMIC DNA]</scope>
    <source>
        <strain evidence="5">CGMCC 4.7680</strain>
    </source>
</reference>
<dbReference type="Gene3D" id="3.30.379.10">
    <property type="entry name" value="Chitobiase/beta-hexosaminidase domain 2-like"/>
    <property type="match status" value="1"/>
</dbReference>
<feature type="domain" description="BACON" evidence="3">
    <location>
        <begin position="758"/>
        <end position="822"/>
    </location>
</feature>
<sequence>MVVAAATAGFAAGGSPPATAAPAGDRLGDYLSTQPDPGSFPLVAAGQAAPLVIDAADHLGVVRAVGDLQGDVGRVTGTTPKVLTGAVPAGARQAVLIGTIGHSALIDGLVTAGKLDAGGIAGKWETTLEQVVSQPMPGVDSAFVIAGSDQRGTIYGAYDVSRAMGVSPWNWWDDVPARHHDAVYVLPGRHTQGTPAVKYRGFFVNDENPQTGTWAPNVFGKGTAPGQPSGLNHRYYEKVFELALRLKANYVWPAVWGRAFAEDDPENQATATRYGIVMGTSHEAPMTCGIEEWNRHVVKNAKGDPVGDPYGGNGQWSYRQNQAAVTAYWTKCFTRMFQQKSDMVVTLGMRGNGDTALPDGSGIDLMKSIIAKQRQIIAQVTGQDPSTVPQVWTLYKEVQKYWDEGLRAPDDVTVVFTDDNWGNIRKFPDQALPARGGGYGLYYHFDYVGASRSYKWVDTVNLAGTWEQLHAAHSYGDDRLWVTNVGDLKNEERPLQFFLDYAWNPAAIPASRLGDWERGFAAQNFGPDAAAGVADVLHQYGHLQAIRKPESTNRRFTRTMTGSITTDDTMTPFSIENYDELARVTDAWQRLAQQARQVGRRLPAADQDAYYELVLYEVQATANLYALRQAQFLNRQYAGQGRAATNAYADLANARLADDTAMSNYYNTTLAKGKWKGWQTQTKIGYGDKARYGNNASWSDPPQPDQIYPALQRITVPRTAEMGVAVAGSTSWWPNATSPAVLPALSPYGTAPAPYLEVFNRGTTAFPYRITAAVPWLTVTPASGTVSDQIRATVGVDWSRAPRGTTRVPLTVTGAGRTVQVQAVVDNPAAPAASGFVEAGGYVSMQADHYTNAVGENGVSWLRIPDIGRDGSGMQATPVTAAARTPGGSGPRLEYRMNLTTTGSVTVWTYLAPRNATLPGGTGMRYAVSIDDQPAQTVDAVAATGANDLTMNASWGMNAADAANRTATKFTVTAPGAHTLKFWLVDPTVVVQKLVVDTGGLAISYLGPPESLRSNGGGR</sequence>
<name>A0ABQ3KEG7_9PSEU</name>
<keyword evidence="5" id="KW-1185">Reference proteome</keyword>
<dbReference type="InterPro" id="IPR041437">
    <property type="entry name" value="GH115_C"/>
</dbReference>
<dbReference type="PANTHER" id="PTHR37842:SF2">
    <property type="entry name" value="GYLCOSYL HYDROLASE 115 C-TERMINAL DOMAIN-CONTAINING PROTEIN"/>
    <property type="match status" value="1"/>
</dbReference>
<proteinExistence type="predicted"/>
<feature type="domain" description="Gylcosyl hydrolase 115 C-terminal" evidence="2">
    <location>
        <begin position="835"/>
        <end position="1010"/>
    </location>
</feature>